<gene>
    <name evidence="2" type="ORF">BDN71DRAFT_1501332</name>
</gene>
<evidence type="ECO:0000313" key="2">
    <source>
        <dbReference type="EMBL" id="KAF9501629.1"/>
    </source>
</evidence>
<evidence type="ECO:0000313" key="3">
    <source>
        <dbReference type="Proteomes" id="UP000807025"/>
    </source>
</evidence>
<comment type="caution">
    <text evidence="2">The sequence shown here is derived from an EMBL/GenBank/DDBJ whole genome shotgun (WGS) entry which is preliminary data.</text>
</comment>
<keyword evidence="3" id="KW-1185">Reference proteome</keyword>
<sequence length="424" mass="47769">MSDTSEEEIFRAVQEMQAAVVMMEINDSDDGDNEEVVEKPSCKEALTAALTLGNYIADINNLFAHKLEALLVTFVHNSSTTRSQSIGPRPHFQSKYPPTEAFSPSSPPPPHFSVKLAMAERSLSPRSIGSRLLRRLQFRLVVYAVRVGRTVVWVSGIRHLYTEIVPNGRHQSANRSKSVSTAIQRVCESAETEDRDVTRSRGAGSRQLGDINRSEYWMRHTAHYCLRPVAAAWFLLRSVIQLPHPPVIAPSIISFYVQTQVSELATSWLEDRDNRFLLLQEPEDLELVRSCVRRFERSVPRWAKNRILDEQRNPCKSRSVFLLSTRDMSVCGLLLQVPRGAHLCGTLRKSRTATTSCFPVSSDDSDAFIVVCHSSFRPPTHRRPVQVKTDFIDSIRNSCSFVVPPARSMNVRRCFPGFMGVLGA</sequence>
<name>A0A9P6ABF6_PLEER</name>
<reference evidence="2" key="1">
    <citation type="submission" date="2020-11" db="EMBL/GenBank/DDBJ databases">
        <authorList>
            <consortium name="DOE Joint Genome Institute"/>
            <person name="Ahrendt S."/>
            <person name="Riley R."/>
            <person name="Andreopoulos W."/>
            <person name="Labutti K."/>
            <person name="Pangilinan J."/>
            <person name="Ruiz-Duenas F.J."/>
            <person name="Barrasa J.M."/>
            <person name="Sanchez-Garcia M."/>
            <person name="Camarero S."/>
            <person name="Miyauchi S."/>
            <person name="Serrano A."/>
            <person name="Linde D."/>
            <person name="Babiker R."/>
            <person name="Drula E."/>
            <person name="Ayuso-Fernandez I."/>
            <person name="Pacheco R."/>
            <person name="Padilla G."/>
            <person name="Ferreira P."/>
            <person name="Barriuso J."/>
            <person name="Kellner H."/>
            <person name="Castanera R."/>
            <person name="Alfaro M."/>
            <person name="Ramirez L."/>
            <person name="Pisabarro A.G."/>
            <person name="Kuo A."/>
            <person name="Tritt A."/>
            <person name="Lipzen A."/>
            <person name="He G."/>
            <person name="Yan M."/>
            <person name="Ng V."/>
            <person name="Cullen D."/>
            <person name="Martin F."/>
            <person name="Rosso M.-N."/>
            <person name="Henrissat B."/>
            <person name="Hibbett D."/>
            <person name="Martinez A.T."/>
            <person name="Grigoriev I.V."/>
        </authorList>
    </citation>
    <scope>NUCLEOTIDE SEQUENCE</scope>
    <source>
        <strain evidence="2">ATCC 90797</strain>
    </source>
</reference>
<feature type="region of interest" description="Disordered" evidence="1">
    <location>
        <begin position="82"/>
        <end position="108"/>
    </location>
</feature>
<dbReference type="OrthoDB" id="162969at2759"/>
<dbReference type="AlphaFoldDB" id="A0A9P6ABF6"/>
<proteinExistence type="predicted"/>
<dbReference type="EMBL" id="MU154523">
    <property type="protein sequence ID" value="KAF9501629.1"/>
    <property type="molecule type" value="Genomic_DNA"/>
</dbReference>
<organism evidence="2 3">
    <name type="scientific">Pleurotus eryngii</name>
    <name type="common">Boletus of the steppes</name>
    <dbReference type="NCBI Taxonomy" id="5323"/>
    <lineage>
        <taxon>Eukaryota</taxon>
        <taxon>Fungi</taxon>
        <taxon>Dikarya</taxon>
        <taxon>Basidiomycota</taxon>
        <taxon>Agaricomycotina</taxon>
        <taxon>Agaricomycetes</taxon>
        <taxon>Agaricomycetidae</taxon>
        <taxon>Agaricales</taxon>
        <taxon>Pleurotineae</taxon>
        <taxon>Pleurotaceae</taxon>
        <taxon>Pleurotus</taxon>
    </lineage>
</organism>
<protein>
    <submittedName>
        <fullName evidence="2">Uncharacterized protein</fullName>
    </submittedName>
</protein>
<accession>A0A9P6ABF6</accession>
<dbReference type="Proteomes" id="UP000807025">
    <property type="component" value="Unassembled WGS sequence"/>
</dbReference>
<evidence type="ECO:0000256" key="1">
    <source>
        <dbReference type="SAM" id="MobiDB-lite"/>
    </source>
</evidence>